<dbReference type="OrthoDB" id="9804759at2"/>
<evidence type="ECO:0000259" key="2">
    <source>
        <dbReference type="Pfam" id="PF03364"/>
    </source>
</evidence>
<accession>A0A4R3JWW7</accession>
<dbReference type="SUPFAM" id="SSF55961">
    <property type="entry name" value="Bet v1-like"/>
    <property type="match status" value="1"/>
</dbReference>
<gene>
    <name evidence="3" type="ORF">EDC61_10999</name>
</gene>
<dbReference type="PANTHER" id="PTHR12901:SF10">
    <property type="entry name" value="COENZYME Q-BINDING PROTEIN COQ10, MITOCHONDRIAL"/>
    <property type="match status" value="1"/>
</dbReference>
<dbReference type="InterPro" id="IPR023393">
    <property type="entry name" value="START-like_dom_sf"/>
</dbReference>
<organism evidence="3 4">
    <name type="scientific">Sulfuritortus calidifontis</name>
    <dbReference type="NCBI Taxonomy" id="1914471"/>
    <lineage>
        <taxon>Bacteria</taxon>
        <taxon>Pseudomonadati</taxon>
        <taxon>Pseudomonadota</taxon>
        <taxon>Betaproteobacteria</taxon>
        <taxon>Nitrosomonadales</taxon>
        <taxon>Thiobacillaceae</taxon>
        <taxon>Sulfuritortus</taxon>
    </lineage>
</organism>
<sequence>MSEVIKSVLVPYTAAEMFELVDRVEAYTEFLPWCGGTELHRRDEAVTEATIHISYLHVQQRFTTENLKEFPEAMHLTLKDGPFRKLEGAWRFKPLGAEGSRVELLLHYEFSSHLLEKVVGPVFSLIANSLVDAFVHRAEKVYGSR</sequence>
<dbReference type="Gene3D" id="3.30.530.20">
    <property type="match status" value="1"/>
</dbReference>
<dbReference type="InterPro" id="IPR005031">
    <property type="entry name" value="COQ10_START"/>
</dbReference>
<evidence type="ECO:0000313" key="3">
    <source>
        <dbReference type="EMBL" id="TCS71553.1"/>
    </source>
</evidence>
<keyword evidence="4" id="KW-1185">Reference proteome</keyword>
<dbReference type="CDD" id="cd07813">
    <property type="entry name" value="COQ10p_like"/>
    <property type="match status" value="1"/>
</dbReference>
<dbReference type="Pfam" id="PF03364">
    <property type="entry name" value="Polyketide_cyc"/>
    <property type="match status" value="1"/>
</dbReference>
<dbReference type="AlphaFoldDB" id="A0A4R3JWW7"/>
<feature type="domain" description="Coenzyme Q-binding protein COQ10 START" evidence="2">
    <location>
        <begin position="10"/>
        <end position="134"/>
    </location>
</feature>
<name>A0A4R3JWW7_9PROT</name>
<proteinExistence type="inferred from homology"/>
<comment type="similarity">
    <text evidence="1">Belongs to the ribosome association toxin RatA family.</text>
</comment>
<dbReference type="Proteomes" id="UP000295135">
    <property type="component" value="Unassembled WGS sequence"/>
</dbReference>
<dbReference type="PANTHER" id="PTHR12901">
    <property type="entry name" value="SPERM PROTEIN HOMOLOG"/>
    <property type="match status" value="1"/>
</dbReference>
<evidence type="ECO:0000313" key="4">
    <source>
        <dbReference type="Proteomes" id="UP000295135"/>
    </source>
</evidence>
<comment type="caution">
    <text evidence="3">The sequence shown here is derived from an EMBL/GenBank/DDBJ whole genome shotgun (WGS) entry which is preliminary data.</text>
</comment>
<protein>
    <submittedName>
        <fullName evidence="3">Ribosome-associated toxin RatA of RatAB toxin-antitoxin module</fullName>
    </submittedName>
</protein>
<dbReference type="InterPro" id="IPR044996">
    <property type="entry name" value="COQ10-like"/>
</dbReference>
<evidence type="ECO:0000256" key="1">
    <source>
        <dbReference type="ARBA" id="ARBA00008918"/>
    </source>
</evidence>
<dbReference type="RefSeq" id="WP_126461138.1">
    <property type="nucleotide sequence ID" value="NZ_AP018721.1"/>
</dbReference>
<reference evidence="3 4" key="1">
    <citation type="submission" date="2019-03" db="EMBL/GenBank/DDBJ databases">
        <title>Genomic Encyclopedia of Type Strains, Phase IV (KMG-IV): sequencing the most valuable type-strain genomes for metagenomic binning, comparative biology and taxonomic classification.</title>
        <authorList>
            <person name="Goeker M."/>
        </authorList>
    </citation>
    <scope>NUCLEOTIDE SEQUENCE [LARGE SCALE GENOMIC DNA]</scope>
    <source>
        <strain evidence="3 4">DSM 103923</strain>
    </source>
</reference>
<dbReference type="EMBL" id="SLZY01000009">
    <property type="protein sequence ID" value="TCS71553.1"/>
    <property type="molecule type" value="Genomic_DNA"/>
</dbReference>
<dbReference type="GO" id="GO:0048039">
    <property type="term" value="F:ubiquinone binding"/>
    <property type="evidence" value="ECO:0007669"/>
    <property type="project" value="InterPro"/>
</dbReference>
<dbReference type="GO" id="GO:0045333">
    <property type="term" value="P:cellular respiration"/>
    <property type="evidence" value="ECO:0007669"/>
    <property type="project" value="InterPro"/>
</dbReference>